<dbReference type="EMBL" id="KK107078">
    <property type="protein sequence ID" value="EZA60217.1"/>
    <property type="molecule type" value="Genomic_DNA"/>
</dbReference>
<name>A0A026WW30_OOCBI</name>
<sequence length="62" mass="7426">MSKSRGGSTTPADYTRREENRDETLSWGEYRMEEKASRNTEWNSRWLASLQRVKHVVELRPR</sequence>
<organism evidence="2 3">
    <name type="scientific">Ooceraea biroi</name>
    <name type="common">Clonal raider ant</name>
    <name type="synonym">Cerapachys biroi</name>
    <dbReference type="NCBI Taxonomy" id="2015173"/>
    <lineage>
        <taxon>Eukaryota</taxon>
        <taxon>Metazoa</taxon>
        <taxon>Ecdysozoa</taxon>
        <taxon>Arthropoda</taxon>
        <taxon>Hexapoda</taxon>
        <taxon>Insecta</taxon>
        <taxon>Pterygota</taxon>
        <taxon>Neoptera</taxon>
        <taxon>Endopterygota</taxon>
        <taxon>Hymenoptera</taxon>
        <taxon>Apocrita</taxon>
        <taxon>Aculeata</taxon>
        <taxon>Formicoidea</taxon>
        <taxon>Formicidae</taxon>
        <taxon>Dorylinae</taxon>
        <taxon>Ooceraea</taxon>
    </lineage>
</organism>
<evidence type="ECO:0000313" key="2">
    <source>
        <dbReference type="EMBL" id="EZA60217.1"/>
    </source>
</evidence>
<feature type="compositionally biased region" description="Polar residues" evidence="1">
    <location>
        <begin position="1"/>
        <end position="12"/>
    </location>
</feature>
<proteinExistence type="predicted"/>
<keyword evidence="3" id="KW-1185">Reference proteome</keyword>
<dbReference type="Proteomes" id="UP000053097">
    <property type="component" value="Unassembled WGS sequence"/>
</dbReference>
<dbReference type="AlphaFoldDB" id="A0A026WW30"/>
<evidence type="ECO:0000256" key="1">
    <source>
        <dbReference type="SAM" id="MobiDB-lite"/>
    </source>
</evidence>
<feature type="region of interest" description="Disordered" evidence="1">
    <location>
        <begin position="1"/>
        <end position="26"/>
    </location>
</feature>
<gene>
    <name evidence="2" type="ORF">X777_13305</name>
</gene>
<feature type="compositionally biased region" description="Basic and acidic residues" evidence="1">
    <location>
        <begin position="14"/>
        <end position="26"/>
    </location>
</feature>
<evidence type="ECO:0000313" key="3">
    <source>
        <dbReference type="Proteomes" id="UP000053097"/>
    </source>
</evidence>
<accession>A0A026WW30</accession>
<protein>
    <submittedName>
        <fullName evidence="2">Uncharacterized protein</fullName>
    </submittedName>
</protein>
<reference evidence="2 3" key="1">
    <citation type="journal article" date="2014" name="Curr. Biol.">
        <title>The genome of the clonal raider ant Cerapachys biroi.</title>
        <authorList>
            <person name="Oxley P.R."/>
            <person name="Ji L."/>
            <person name="Fetter-Pruneda I."/>
            <person name="McKenzie S.K."/>
            <person name="Li C."/>
            <person name="Hu H."/>
            <person name="Zhang G."/>
            <person name="Kronauer D.J."/>
        </authorList>
    </citation>
    <scope>NUCLEOTIDE SEQUENCE [LARGE SCALE GENOMIC DNA]</scope>
</reference>